<sequence length="75" mass="8454">KDFLNNSKLLGSDSDVPGVEDSEDDRDDHNDEEEDDDDDDDDDKHHSIENKSVSSEHKANKLFSSESDQDKSNDS</sequence>
<evidence type="ECO:0000313" key="2">
    <source>
        <dbReference type="EMBL" id="CAF4890470.1"/>
    </source>
</evidence>
<dbReference type="Proteomes" id="UP000681720">
    <property type="component" value="Unassembled WGS sequence"/>
</dbReference>
<feature type="compositionally biased region" description="Acidic residues" evidence="1">
    <location>
        <begin position="18"/>
        <end position="42"/>
    </location>
</feature>
<reference evidence="2" key="1">
    <citation type="submission" date="2021-02" db="EMBL/GenBank/DDBJ databases">
        <authorList>
            <person name="Nowell W R."/>
        </authorList>
    </citation>
    <scope>NUCLEOTIDE SEQUENCE</scope>
</reference>
<gene>
    <name evidence="2" type="ORF">BYL167_LOCUS51739</name>
    <name evidence="3" type="ORF">GIL414_LOCUS60645</name>
</gene>
<evidence type="ECO:0000313" key="3">
    <source>
        <dbReference type="EMBL" id="CAF5062981.1"/>
    </source>
</evidence>
<protein>
    <submittedName>
        <fullName evidence="2">Uncharacterized protein</fullName>
    </submittedName>
</protein>
<dbReference type="EMBL" id="CAJOBH010164568">
    <property type="protein sequence ID" value="CAF4890470.1"/>
    <property type="molecule type" value="Genomic_DNA"/>
</dbReference>
<feature type="region of interest" description="Disordered" evidence="1">
    <location>
        <begin position="1"/>
        <end position="75"/>
    </location>
</feature>
<proteinExistence type="predicted"/>
<feature type="non-terminal residue" evidence="2">
    <location>
        <position position="1"/>
    </location>
</feature>
<evidence type="ECO:0000313" key="4">
    <source>
        <dbReference type="Proteomes" id="UP000681967"/>
    </source>
</evidence>
<evidence type="ECO:0000256" key="1">
    <source>
        <dbReference type="SAM" id="MobiDB-lite"/>
    </source>
</evidence>
<organism evidence="2 4">
    <name type="scientific">Rotaria magnacalcarata</name>
    <dbReference type="NCBI Taxonomy" id="392030"/>
    <lineage>
        <taxon>Eukaryota</taxon>
        <taxon>Metazoa</taxon>
        <taxon>Spiralia</taxon>
        <taxon>Gnathifera</taxon>
        <taxon>Rotifera</taxon>
        <taxon>Eurotatoria</taxon>
        <taxon>Bdelloidea</taxon>
        <taxon>Philodinida</taxon>
        <taxon>Philodinidae</taxon>
        <taxon>Rotaria</taxon>
    </lineage>
</organism>
<dbReference type="Proteomes" id="UP000681967">
    <property type="component" value="Unassembled WGS sequence"/>
</dbReference>
<dbReference type="AlphaFoldDB" id="A0A8S3C6C6"/>
<accession>A0A8S3C6C6</accession>
<comment type="caution">
    <text evidence="2">The sequence shown here is derived from an EMBL/GenBank/DDBJ whole genome shotgun (WGS) entry which is preliminary data.</text>
</comment>
<dbReference type="EMBL" id="CAJOBJ010234889">
    <property type="protein sequence ID" value="CAF5062981.1"/>
    <property type="molecule type" value="Genomic_DNA"/>
</dbReference>
<feature type="non-terminal residue" evidence="2">
    <location>
        <position position="75"/>
    </location>
</feature>
<name>A0A8S3C6C6_9BILA</name>
<feature type="compositionally biased region" description="Basic and acidic residues" evidence="1">
    <location>
        <begin position="43"/>
        <end position="59"/>
    </location>
</feature>